<reference evidence="3 4" key="1">
    <citation type="journal article" date="2014" name="BMC Genomics">
        <title>Genome sequencing of four Aureobasidium pullulans varieties: biotechnological potential, stress tolerance, and description of new species.</title>
        <authorList>
            <person name="Gostin Ar C."/>
            <person name="Ohm R.A."/>
            <person name="Kogej T."/>
            <person name="Sonjak S."/>
            <person name="Turk M."/>
            <person name="Zajc J."/>
            <person name="Zalar P."/>
            <person name="Grube M."/>
            <person name="Sun H."/>
            <person name="Han J."/>
            <person name="Sharma A."/>
            <person name="Chiniquy J."/>
            <person name="Ngan C.Y."/>
            <person name="Lipzen A."/>
            <person name="Barry K."/>
            <person name="Grigoriev I.V."/>
            <person name="Gunde-Cimerman N."/>
        </authorList>
    </citation>
    <scope>NUCLEOTIDE SEQUENCE [LARGE SCALE GENOMIC DNA]</scope>
    <source>
        <strain evidence="3 4">EXF-2481</strain>
    </source>
</reference>
<keyword evidence="2" id="KW-0732">Signal</keyword>
<proteinExistence type="predicted"/>
<feature type="compositionally biased region" description="Low complexity" evidence="1">
    <location>
        <begin position="181"/>
        <end position="214"/>
    </location>
</feature>
<dbReference type="Proteomes" id="UP000030641">
    <property type="component" value="Unassembled WGS sequence"/>
</dbReference>
<dbReference type="EMBL" id="KL584763">
    <property type="protein sequence ID" value="KEQ94127.1"/>
    <property type="molecule type" value="Genomic_DNA"/>
</dbReference>
<accession>A0A074YJ86</accession>
<gene>
    <name evidence="3" type="ORF">AUEXF2481DRAFT_41315</name>
</gene>
<name>A0A074YJ86_AURSE</name>
<feature type="region of interest" description="Disordered" evidence="1">
    <location>
        <begin position="181"/>
        <end position="220"/>
    </location>
</feature>
<dbReference type="HOGENOM" id="CLU_071078_0_0_1"/>
<dbReference type="OMA" id="DERCTVI"/>
<dbReference type="AlphaFoldDB" id="A0A074YJ86"/>
<keyword evidence="4" id="KW-1185">Reference proteome</keyword>
<feature type="chain" id="PRO_5001703359" evidence="2">
    <location>
        <begin position="19"/>
        <end position="337"/>
    </location>
</feature>
<evidence type="ECO:0000313" key="3">
    <source>
        <dbReference type="EMBL" id="KEQ94127.1"/>
    </source>
</evidence>
<evidence type="ECO:0000256" key="1">
    <source>
        <dbReference type="SAM" id="MobiDB-lite"/>
    </source>
</evidence>
<protein>
    <submittedName>
        <fullName evidence="3">Uncharacterized protein</fullName>
    </submittedName>
</protein>
<feature type="signal peptide" evidence="2">
    <location>
        <begin position="1"/>
        <end position="18"/>
    </location>
</feature>
<dbReference type="RefSeq" id="XP_013342581.1">
    <property type="nucleotide sequence ID" value="XM_013487127.1"/>
</dbReference>
<dbReference type="GeneID" id="25366842"/>
<dbReference type="STRING" id="1043005.A0A074YJ86"/>
<evidence type="ECO:0000256" key="2">
    <source>
        <dbReference type="SAM" id="SignalP"/>
    </source>
</evidence>
<dbReference type="InParanoid" id="A0A074YJ86"/>
<organism evidence="3 4">
    <name type="scientific">Aureobasidium subglaciale (strain EXF-2481)</name>
    <name type="common">Aureobasidium pullulans var. subglaciale</name>
    <dbReference type="NCBI Taxonomy" id="1043005"/>
    <lineage>
        <taxon>Eukaryota</taxon>
        <taxon>Fungi</taxon>
        <taxon>Dikarya</taxon>
        <taxon>Ascomycota</taxon>
        <taxon>Pezizomycotina</taxon>
        <taxon>Dothideomycetes</taxon>
        <taxon>Dothideomycetidae</taxon>
        <taxon>Dothideales</taxon>
        <taxon>Saccotheciaceae</taxon>
        <taxon>Aureobasidium</taxon>
    </lineage>
</organism>
<sequence>MLSQSLISILALTGAVSASPALRRQAANAACPTALFDGCNPARSACPDGPGTFTTVSPSTYPTSYVINGQTVSLTAAPTSCLPTGTSSAAASTSTAAASGCVAKYNTCRTTRVNGLSANQAQCAADNAACQGACYTAYNTCRTTRVNGLSANQAQCASEYAGCLGENPFTEGYSTLPGAPASSTAAGTTAAPSTMTTSAAAAPKASSNAAAPGSNPKKVDGKTWTLQNVNRYCGETSGTCDYNFDIVANGATQHCTIVNANNKSFSNQKCANDNFTVSWGYVAEPAPAYAVITVVDKSNELAWFGVSNVDGQAVTASNPKGSGQYGNVGPEQVYTYN</sequence>
<dbReference type="OrthoDB" id="3836772at2759"/>
<evidence type="ECO:0000313" key="4">
    <source>
        <dbReference type="Proteomes" id="UP000030641"/>
    </source>
</evidence>